<protein>
    <submittedName>
        <fullName evidence="1">Uncharacterized protein</fullName>
    </submittedName>
</protein>
<organism evidence="1 2">
    <name type="scientific">Pisum sativum</name>
    <name type="common">Garden pea</name>
    <name type="synonym">Lathyrus oleraceus</name>
    <dbReference type="NCBI Taxonomy" id="3888"/>
    <lineage>
        <taxon>Eukaryota</taxon>
        <taxon>Viridiplantae</taxon>
        <taxon>Streptophyta</taxon>
        <taxon>Embryophyta</taxon>
        <taxon>Tracheophyta</taxon>
        <taxon>Spermatophyta</taxon>
        <taxon>Magnoliopsida</taxon>
        <taxon>eudicotyledons</taxon>
        <taxon>Gunneridae</taxon>
        <taxon>Pentapetalae</taxon>
        <taxon>rosids</taxon>
        <taxon>fabids</taxon>
        <taxon>Fabales</taxon>
        <taxon>Fabaceae</taxon>
        <taxon>Papilionoideae</taxon>
        <taxon>50 kb inversion clade</taxon>
        <taxon>NPAAA clade</taxon>
        <taxon>Hologalegina</taxon>
        <taxon>IRL clade</taxon>
        <taxon>Fabeae</taxon>
        <taxon>Lathyrus</taxon>
    </lineage>
</organism>
<accession>A0A9D4Y0H6</accession>
<reference evidence="1 2" key="1">
    <citation type="journal article" date="2022" name="Nat. Genet.">
        <title>Improved pea reference genome and pan-genome highlight genomic features and evolutionary characteristics.</title>
        <authorList>
            <person name="Yang T."/>
            <person name="Liu R."/>
            <person name="Luo Y."/>
            <person name="Hu S."/>
            <person name="Wang D."/>
            <person name="Wang C."/>
            <person name="Pandey M.K."/>
            <person name="Ge S."/>
            <person name="Xu Q."/>
            <person name="Li N."/>
            <person name="Li G."/>
            <person name="Huang Y."/>
            <person name="Saxena R.K."/>
            <person name="Ji Y."/>
            <person name="Li M."/>
            <person name="Yan X."/>
            <person name="He Y."/>
            <person name="Liu Y."/>
            <person name="Wang X."/>
            <person name="Xiang C."/>
            <person name="Varshney R.K."/>
            <person name="Ding H."/>
            <person name="Gao S."/>
            <person name="Zong X."/>
        </authorList>
    </citation>
    <scope>NUCLEOTIDE SEQUENCE [LARGE SCALE GENOMIC DNA]</scope>
    <source>
        <strain evidence="1 2">cv. Zhongwan 6</strain>
    </source>
</reference>
<gene>
    <name evidence="1" type="ORF">KIW84_034355</name>
</gene>
<evidence type="ECO:0000313" key="2">
    <source>
        <dbReference type="Proteomes" id="UP001058974"/>
    </source>
</evidence>
<dbReference type="AlphaFoldDB" id="A0A9D4Y0H6"/>
<evidence type="ECO:0000313" key="1">
    <source>
        <dbReference type="EMBL" id="KAI5429738.1"/>
    </source>
</evidence>
<dbReference type="EMBL" id="JAMSHJ010000003">
    <property type="protein sequence ID" value="KAI5429738.1"/>
    <property type="molecule type" value="Genomic_DNA"/>
</dbReference>
<sequence length="187" mass="21579">MGPKRGRVERGSLSCATPALNAPTFPNLKFISEENVERPEVEWVIGCGLTLRLRTVEFRQIPRAWTSFFVQTLEDASNQSRFFSKRCLSLLALLRSEPINVGRARVPTYVDDEMIGPKAHINVSEIRRIQHNHPVGKGQQDQEDNQARNKEEFYQPRVQQQAAQVQENQQALKFQRRMEAHVVRVTR</sequence>
<proteinExistence type="predicted"/>
<name>A0A9D4Y0H6_PEA</name>
<dbReference type="Proteomes" id="UP001058974">
    <property type="component" value="Chromosome 3"/>
</dbReference>
<comment type="caution">
    <text evidence="1">The sequence shown here is derived from an EMBL/GenBank/DDBJ whole genome shotgun (WGS) entry which is preliminary data.</text>
</comment>
<dbReference type="Gramene" id="Psat03G0435500-T1">
    <property type="protein sequence ID" value="KAI5429738.1"/>
    <property type="gene ID" value="KIW84_034355"/>
</dbReference>
<keyword evidence="2" id="KW-1185">Reference proteome</keyword>